<dbReference type="InterPro" id="IPR018879">
    <property type="entry name" value="MSV199_dom"/>
</dbReference>
<dbReference type="Pfam" id="PF10553">
    <property type="entry name" value="MSV199"/>
    <property type="match status" value="1"/>
</dbReference>
<evidence type="ECO:0000259" key="1">
    <source>
        <dbReference type="Pfam" id="PF10553"/>
    </source>
</evidence>
<protein>
    <recommendedName>
        <fullName evidence="1">MSV199 domain-containing protein</fullName>
    </recommendedName>
</protein>
<dbReference type="EMBL" id="NJCX01000040">
    <property type="protein sequence ID" value="PHM68848.1"/>
    <property type="molecule type" value="Genomic_DNA"/>
</dbReference>
<gene>
    <name evidence="2" type="ORF">Xkoz_03616</name>
</gene>
<feature type="domain" description="MSV199" evidence="1">
    <location>
        <begin position="61"/>
        <end position="118"/>
    </location>
</feature>
<name>A0A2D0KZL8_9GAMM</name>
<comment type="caution">
    <text evidence="2">The sequence shown here is derived from an EMBL/GenBank/DDBJ whole genome shotgun (WGS) entry which is preliminary data.</text>
</comment>
<evidence type="ECO:0000313" key="3">
    <source>
        <dbReference type="Proteomes" id="UP000221101"/>
    </source>
</evidence>
<accession>A0A2D0KZL8</accession>
<dbReference type="AlphaFoldDB" id="A0A2D0KZL8"/>
<reference evidence="2 3" key="1">
    <citation type="journal article" date="2017" name="Nat. Microbiol.">
        <title>Natural product diversity associated with the nematode symbionts Photorhabdus and Xenorhabdus.</title>
        <authorList>
            <person name="Tobias N.J."/>
            <person name="Wolff H."/>
            <person name="Djahanschiri B."/>
            <person name="Grundmann F."/>
            <person name="Kronenwerth M."/>
            <person name="Shi Y.M."/>
            <person name="Simonyi S."/>
            <person name="Grun P."/>
            <person name="Shapiro-Ilan D."/>
            <person name="Pidot S.J."/>
            <person name="Stinear T.P."/>
            <person name="Ebersberger I."/>
            <person name="Bode H.B."/>
        </authorList>
    </citation>
    <scope>NUCLEOTIDE SEQUENCE [LARGE SCALE GENOMIC DNA]</scope>
    <source>
        <strain evidence="2 3">DSM 17907</strain>
    </source>
</reference>
<dbReference type="Proteomes" id="UP000221101">
    <property type="component" value="Unassembled WGS sequence"/>
</dbReference>
<keyword evidence="3" id="KW-1185">Reference proteome</keyword>
<evidence type="ECO:0000313" key="2">
    <source>
        <dbReference type="EMBL" id="PHM68848.1"/>
    </source>
</evidence>
<sequence length="119" mass="14099">MNKIILIENRNKDIIFNYKSDTIKVTCRDTGSCVYLSLTSRAKFLDYEESKGKDLRANWYSQQQPRPLDKRIKTFCVYFNTGGVKHKSFEEFLKPSNVDFIKIKYDDDDIKYYSQIKSV</sequence>
<dbReference type="RefSeq" id="WP_099143342.1">
    <property type="nucleotide sequence ID" value="NZ_CAWNOR010000076.1"/>
</dbReference>
<organism evidence="2 3">
    <name type="scientific">Xenorhabdus kozodoii</name>
    <dbReference type="NCBI Taxonomy" id="351676"/>
    <lineage>
        <taxon>Bacteria</taxon>
        <taxon>Pseudomonadati</taxon>
        <taxon>Pseudomonadota</taxon>
        <taxon>Gammaproteobacteria</taxon>
        <taxon>Enterobacterales</taxon>
        <taxon>Morganellaceae</taxon>
        <taxon>Xenorhabdus</taxon>
    </lineage>
</organism>
<proteinExistence type="predicted"/>